<organism evidence="1 2">
    <name type="scientific">Filifactor villosus</name>
    <dbReference type="NCBI Taxonomy" id="29374"/>
    <lineage>
        <taxon>Bacteria</taxon>
        <taxon>Bacillati</taxon>
        <taxon>Bacillota</taxon>
        <taxon>Clostridia</taxon>
        <taxon>Peptostreptococcales</taxon>
        <taxon>Filifactoraceae</taxon>
        <taxon>Filifactor</taxon>
    </lineage>
</organism>
<evidence type="ECO:0000313" key="1">
    <source>
        <dbReference type="EMBL" id="MFC4804777.1"/>
    </source>
</evidence>
<keyword evidence="2" id="KW-1185">Reference proteome</keyword>
<name>A0ABV9QK53_9FIRM</name>
<protein>
    <submittedName>
        <fullName evidence="1">Uncharacterized protein</fullName>
    </submittedName>
</protein>
<sequence length="176" mass="20650">MLKKIKINYEPVEMMLFYWESVASKEKVVDSYFIEVANKDEMQVLYKEGFAPDSVRKVLSAIVNRELMNSPTKLESKFWNANMWMLEDLGNMRSMLKPIKLLNLDDLMKEFASESKYEELVVNFIPGTDETFYKEGNVLTVNFFRLMVDVADPEVVKVEGQDFKEFMLEKAREVLK</sequence>
<gene>
    <name evidence="1" type="ORF">ACFO4R_06730</name>
</gene>
<reference evidence="2" key="1">
    <citation type="journal article" date="2019" name="Int. J. Syst. Evol. Microbiol.">
        <title>The Global Catalogue of Microorganisms (GCM) 10K type strain sequencing project: providing services to taxonomists for standard genome sequencing and annotation.</title>
        <authorList>
            <consortium name="The Broad Institute Genomics Platform"/>
            <consortium name="The Broad Institute Genome Sequencing Center for Infectious Disease"/>
            <person name="Wu L."/>
            <person name="Ma J."/>
        </authorList>
    </citation>
    <scope>NUCLEOTIDE SEQUENCE [LARGE SCALE GENOMIC DNA]</scope>
    <source>
        <strain evidence="2">CCUG 46385</strain>
    </source>
</reference>
<dbReference type="RefSeq" id="WP_379788295.1">
    <property type="nucleotide sequence ID" value="NZ_JBHSHL010000022.1"/>
</dbReference>
<evidence type="ECO:0000313" key="2">
    <source>
        <dbReference type="Proteomes" id="UP001595916"/>
    </source>
</evidence>
<dbReference type="EMBL" id="JBHSHL010000022">
    <property type="protein sequence ID" value="MFC4804777.1"/>
    <property type="molecule type" value="Genomic_DNA"/>
</dbReference>
<comment type="caution">
    <text evidence="1">The sequence shown here is derived from an EMBL/GenBank/DDBJ whole genome shotgun (WGS) entry which is preliminary data.</text>
</comment>
<proteinExistence type="predicted"/>
<dbReference type="Proteomes" id="UP001595916">
    <property type="component" value="Unassembled WGS sequence"/>
</dbReference>
<accession>A0ABV9QK53</accession>